<name>A0A9P1GYT4_9PEZI</name>
<feature type="transmembrane region" description="Helical" evidence="6">
    <location>
        <begin position="498"/>
        <end position="521"/>
    </location>
</feature>
<proteinExistence type="predicted"/>
<evidence type="ECO:0000313" key="9">
    <source>
        <dbReference type="Proteomes" id="UP000838763"/>
    </source>
</evidence>
<comment type="subcellular location">
    <subcellularLocation>
        <location evidence="1">Membrane</location>
        <topology evidence="1">Multi-pass membrane protein</topology>
    </subcellularLocation>
</comment>
<keyword evidence="3 6" id="KW-0812">Transmembrane</keyword>
<dbReference type="Gene3D" id="1.20.1250.20">
    <property type="entry name" value="MFS general substrate transporter like domains"/>
    <property type="match status" value="1"/>
</dbReference>
<comment type="caution">
    <text evidence="8">The sequence shown here is derived from an EMBL/GenBank/DDBJ whole genome shotgun (WGS) entry which is preliminary data.</text>
</comment>
<protein>
    <recommendedName>
        <fullName evidence="7">Major facilitator superfamily (MFS) profile domain-containing protein</fullName>
    </recommendedName>
</protein>
<dbReference type="PANTHER" id="PTHR43791:SF62">
    <property type="entry name" value="MAJOR FACILITATOR SUPERFAMILY (MFS) PROFILE DOMAIN-CONTAINING PROTEIN"/>
    <property type="match status" value="1"/>
</dbReference>
<dbReference type="OrthoDB" id="2250022at2759"/>
<evidence type="ECO:0000256" key="5">
    <source>
        <dbReference type="ARBA" id="ARBA00023136"/>
    </source>
</evidence>
<keyword evidence="9" id="KW-1185">Reference proteome</keyword>
<dbReference type="PROSITE" id="PS50850">
    <property type="entry name" value="MFS"/>
    <property type="match status" value="1"/>
</dbReference>
<dbReference type="SUPFAM" id="SSF52540">
    <property type="entry name" value="P-loop containing nucleoside triphosphate hydrolases"/>
    <property type="match status" value="1"/>
</dbReference>
<evidence type="ECO:0000259" key="7">
    <source>
        <dbReference type="PROSITE" id="PS50850"/>
    </source>
</evidence>
<accession>A0A9P1GYT4</accession>
<dbReference type="Gene3D" id="3.40.50.300">
    <property type="entry name" value="P-loop containing nucleotide triphosphate hydrolases"/>
    <property type="match status" value="2"/>
</dbReference>
<gene>
    <name evidence="8" type="ORF">PPNO1_LOCUS2501</name>
</gene>
<keyword evidence="2" id="KW-0813">Transport</keyword>
<dbReference type="InterPro" id="IPR027417">
    <property type="entry name" value="P-loop_NTPase"/>
</dbReference>
<evidence type="ECO:0000256" key="3">
    <source>
        <dbReference type="ARBA" id="ARBA00022692"/>
    </source>
</evidence>
<dbReference type="GO" id="GO:0016020">
    <property type="term" value="C:membrane"/>
    <property type="evidence" value="ECO:0007669"/>
    <property type="project" value="UniProtKB-SubCell"/>
</dbReference>
<dbReference type="Proteomes" id="UP000838763">
    <property type="component" value="Unassembled WGS sequence"/>
</dbReference>
<sequence length="524" mass="58873">MIAPSAIESILAIFVPLIQAHREKSTRPFILGLSGLQGSGKSTWASALVHALNAEHSLCARTLSLDDLYFDYPQLMAIRKANPGNGLLQTRGQPGTHDETLAQEVFSKIKALNVTKENGWCLGFRPLGPEVLTKLWEEAKATTLNREVAPLISKSSTCLEQEDPLLVNTLATHNVGHLLVINANLQRYCETFTGPEHFDGFIHLNTDRLTNVYEWRLGQEKALREHKPGMSDTQVIQFVRGYMAAYELFLPRLQQENFFYTKQKRKVHQPTRASLHNMANLRRDSIEQQKIDDKFIEIAPGSVIEKGGILDKGDADYSGAVKKTDPAEIKLVRKLDWRIMPTLWAMYFLNYLDRNAIAQARLNGLEQHLGLVGTQYNTCISIFYLLMQIPSNMLISSKRVRPSVYMSVCMMAWAVVSASTALARDYKDLVVLRFFLGVTEAPFYPGALYILSIFYTRKEIATRLSILYSGNIFATSFSGLIAAAVFNTIDGHQDMKGWQWLFIIEGVLTFVIGIIGIFTLADSP</sequence>
<evidence type="ECO:0000256" key="6">
    <source>
        <dbReference type="SAM" id="Phobius"/>
    </source>
</evidence>
<keyword evidence="5 6" id="KW-0472">Membrane</keyword>
<dbReference type="GO" id="GO:0022857">
    <property type="term" value="F:transmembrane transporter activity"/>
    <property type="evidence" value="ECO:0007669"/>
    <property type="project" value="InterPro"/>
</dbReference>
<dbReference type="InterPro" id="IPR011701">
    <property type="entry name" value="MFS"/>
</dbReference>
<feature type="domain" description="Major facilitator superfamily (MFS) profile" evidence="7">
    <location>
        <begin position="339"/>
        <end position="524"/>
    </location>
</feature>
<dbReference type="InterPro" id="IPR036259">
    <property type="entry name" value="MFS_trans_sf"/>
</dbReference>
<dbReference type="AlphaFoldDB" id="A0A9P1GYT4"/>
<evidence type="ECO:0000256" key="4">
    <source>
        <dbReference type="ARBA" id="ARBA00022989"/>
    </source>
</evidence>
<dbReference type="Pfam" id="PF07690">
    <property type="entry name" value="MFS_1"/>
    <property type="match status" value="1"/>
</dbReference>
<dbReference type="PANTHER" id="PTHR43791">
    <property type="entry name" value="PERMEASE-RELATED"/>
    <property type="match status" value="1"/>
</dbReference>
<feature type="transmembrane region" description="Helical" evidence="6">
    <location>
        <begin position="403"/>
        <end position="422"/>
    </location>
</feature>
<dbReference type="SUPFAM" id="SSF103473">
    <property type="entry name" value="MFS general substrate transporter"/>
    <property type="match status" value="1"/>
</dbReference>
<evidence type="ECO:0000256" key="1">
    <source>
        <dbReference type="ARBA" id="ARBA00004141"/>
    </source>
</evidence>
<reference evidence="8" key="1">
    <citation type="submission" date="2022-11" db="EMBL/GenBank/DDBJ databases">
        <authorList>
            <person name="Scott C."/>
            <person name="Bruce N."/>
        </authorList>
    </citation>
    <scope>NUCLEOTIDE SEQUENCE</scope>
</reference>
<dbReference type="FunFam" id="1.20.1250.20:FF:000057">
    <property type="entry name" value="MFS general substrate transporter"/>
    <property type="match status" value="1"/>
</dbReference>
<feature type="transmembrane region" description="Helical" evidence="6">
    <location>
        <begin position="466"/>
        <end position="486"/>
    </location>
</feature>
<dbReference type="InterPro" id="IPR020846">
    <property type="entry name" value="MFS_dom"/>
</dbReference>
<keyword evidence="4 6" id="KW-1133">Transmembrane helix</keyword>
<feature type="transmembrane region" description="Helical" evidence="6">
    <location>
        <begin position="434"/>
        <end position="454"/>
    </location>
</feature>
<dbReference type="EMBL" id="CALLCH030000006">
    <property type="protein sequence ID" value="CAI4212753.1"/>
    <property type="molecule type" value="Genomic_DNA"/>
</dbReference>
<evidence type="ECO:0000313" key="8">
    <source>
        <dbReference type="EMBL" id="CAI4212753.1"/>
    </source>
</evidence>
<evidence type="ECO:0000256" key="2">
    <source>
        <dbReference type="ARBA" id="ARBA00022448"/>
    </source>
</evidence>
<organism evidence="8 9">
    <name type="scientific">Parascedosporium putredinis</name>
    <dbReference type="NCBI Taxonomy" id="1442378"/>
    <lineage>
        <taxon>Eukaryota</taxon>
        <taxon>Fungi</taxon>
        <taxon>Dikarya</taxon>
        <taxon>Ascomycota</taxon>
        <taxon>Pezizomycotina</taxon>
        <taxon>Sordariomycetes</taxon>
        <taxon>Hypocreomycetidae</taxon>
        <taxon>Microascales</taxon>
        <taxon>Microascaceae</taxon>
        <taxon>Parascedosporium</taxon>
    </lineage>
</organism>